<gene>
    <name evidence="1" type="ORF">SAMN05216334_12025</name>
</gene>
<evidence type="ECO:0000313" key="2">
    <source>
        <dbReference type="Proteomes" id="UP000236753"/>
    </source>
</evidence>
<evidence type="ECO:0000313" key="1">
    <source>
        <dbReference type="EMBL" id="SEG01069.1"/>
    </source>
</evidence>
<name>A0A1H5WN90_9PROT</name>
<dbReference type="Proteomes" id="UP000236753">
    <property type="component" value="Unassembled WGS sequence"/>
</dbReference>
<dbReference type="RefSeq" id="WP_103967021.1">
    <property type="nucleotide sequence ID" value="NZ_FNUX01000020.1"/>
</dbReference>
<protein>
    <submittedName>
        <fullName evidence="1">Uncharacterized protein</fullName>
    </submittedName>
</protein>
<reference evidence="1 2" key="1">
    <citation type="submission" date="2016-10" db="EMBL/GenBank/DDBJ databases">
        <authorList>
            <person name="de Groot N.N."/>
        </authorList>
    </citation>
    <scope>NUCLEOTIDE SEQUENCE [LARGE SCALE GENOMIC DNA]</scope>
    <source>
        <strain evidence="1 2">Nm13</strain>
    </source>
</reference>
<dbReference type="EMBL" id="FNUX01000020">
    <property type="protein sequence ID" value="SEG01069.1"/>
    <property type="molecule type" value="Genomic_DNA"/>
</dbReference>
<dbReference type="AlphaFoldDB" id="A0A1H5WN90"/>
<dbReference type="OrthoDB" id="8544967at2"/>
<proteinExistence type="predicted"/>
<accession>A0A1H5WN90</accession>
<sequence length="212" mass="25138">MNYIDLTDHQFTSNGYWDQSLESLNPPTAHELALFDQNGYDLTGLEQRYAEVNCAPAKAHREHRRALKSLWFTQPERVEGAVLNHSLLFERKGYNGEALEQLERWAQANPLVYKIIRMRPKWGLDFSMDYVDRAGNVFEVLHWEYDGFDFEEVETRKQQLESKLVAIDWDDAAASILKLKDQWHHLDFFAQSDWKCNYFGIVKERFKMVIWE</sequence>
<organism evidence="1 2">
    <name type="scientific">Nitrosomonas ureae</name>
    <dbReference type="NCBI Taxonomy" id="44577"/>
    <lineage>
        <taxon>Bacteria</taxon>
        <taxon>Pseudomonadati</taxon>
        <taxon>Pseudomonadota</taxon>
        <taxon>Betaproteobacteria</taxon>
        <taxon>Nitrosomonadales</taxon>
        <taxon>Nitrosomonadaceae</taxon>
        <taxon>Nitrosomonas</taxon>
    </lineage>
</organism>